<dbReference type="GO" id="GO:0006412">
    <property type="term" value="P:translation"/>
    <property type="evidence" value="ECO:0007669"/>
    <property type="project" value="UniProtKB-UniRule"/>
</dbReference>
<evidence type="ECO:0000256" key="6">
    <source>
        <dbReference type="ARBA" id="ARBA00022741"/>
    </source>
</evidence>
<dbReference type="PANTHER" id="PTHR11895">
    <property type="entry name" value="TRANSAMIDASE"/>
    <property type="match status" value="1"/>
</dbReference>
<dbReference type="InterPro" id="IPR000120">
    <property type="entry name" value="Amidase"/>
</dbReference>
<keyword evidence="7 10" id="KW-0067">ATP-binding</keyword>
<dbReference type="PANTHER" id="PTHR11895:SF151">
    <property type="entry name" value="GLUTAMYL-TRNA(GLN) AMIDOTRANSFERASE SUBUNIT A"/>
    <property type="match status" value="1"/>
</dbReference>
<dbReference type="PROSITE" id="PS00571">
    <property type="entry name" value="AMIDASES"/>
    <property type="match status" value="1"/>
</dbReference>
<comment type="subunit">
    <text evidence="2 10">Heterotrimer of A, B and C subunits.</text>
</comment>
<reference evidence="11 12" key="1">
    <citation type="submission" date="2020-02" db="EMBL/GenBank/DDBJ databases">
        <title>Genome analysis of Thermosulfuriphilus ammonigenes ST65T, an anaerobic thermophilic chemolithoautotrophic bacterium isolated from a deep-sea hydrothermal vent.</title>
        <authorList>
            <person name="Slobodkina G."/>
            <person name="Allioux M."/>
            <person name="Merkel A."/>
            <person name="Alain K."/>
            <person name="Jebbar M."/>
            <person name="Slobodkin A."/>
        </authorList>
    </citation>
    <scope>NUCLEOTIDE SEQUENCE [LARGE SCALE GENOMIC DNA]</scope>
    <source>
        <strain evidence="11 12">ST65</strain>
    </source>
</reference>
<dbReference type="AlphaFoldDB" id="A0A6G7PYX0"/>
<dbReference type="EMBL" id="CP048877">
    <property type="protein sequence ID" value="QIJ72777.1"/>
    <property type="molecule type" value="Genomic_DNA"/>
</dbReference>
<evidence type="ECO:0000256" key="4">
    <source>
        <dbReference type="ARBA" id="ARBA00014428"/>
    </source>
</evidence>
<dbReference type="SUPFAM" id="SSF75304">
    <property type="entry name" value="Amidase signature (AS) enzymes"/>
    <property type="match status" value="1"/>
</dbReference>
<gene>
    <name evidence="10 11" type="primary">gatA</name>
    <name evidence="11" type="ORF">G4V39_11030</name>
</gene>
<organism evidence="11 12">
    <name type="scientific">Thermosulfuriphilus ammonigenes</name>
    <dbReference type="NCBI Taxonomy" id="1936021"/>
    <lineage>
        <taxon>Bacteria</taxon>
        <taxon>Pseudomonadati</taxon>
        <taxon>Thermodesulfobacteriota</taxon>
        <taxon>Thermodesulfobacteria</taxon>
        <taxon>Thermodesulfobacteriales</taxon>
        <taxon>Thermodesulfobacteriaceae</taxon>
        <taxon>Thermosulfuriphilus</taxon>
    </lineage>
</organism>
<evidence type="ECO:0000256" key="1">
    <source>
        <dbReference type="ARBA" id="ARBA00008069"/>
    </source>
</evidence>
<proteinExistence type="inferred from homology"/>
<dbReference type="NCBIfam" id="TIGR00132">
    <property type="entry name" value="gatA"/>
    <property type="match status" value="1"/>
</dbReference>
<evidence type="ECO:0000256" key="5">
    <source>
        <dbReference type="ARBA" id="ARBA00022598"/>
    </source>
</evidence>
<keyword evidence="12" id="KW-1185">Reference proteome</keyword>
<dbReference type="GO" id="GO:0030956">
    <property type="term" value="C:glutamyl-tRNA(Gln) amidotransferase complex"/>
    <property type="evidence" value="ECO:0007669"/>
    <property type="project" value="InterPro"/>
</dbReference>
<evidence type="ECO:0000313" key="12">
    <source>
        <dbReference type="Proteomes" id="UP000502179"/>
    </source>
</evidence>
<dbReference type="GO" id="GO:0016740">
    <property type="term" value="F:transferase activity"/>
    <property type="evidence" value="ECO:0007669"/>
    <property type="project" value="UniProtKB-KW"/>
</dbReference>
<keyword evidence="8 10" id="KW-0648">Protein biosynthesis</keyword>
<comment type="catalytic activity">
    <reaction evidence="9 10">
        <text>L-glutamyl-tRNA(Gln) + L-glutamine + ATP + H2O = L-glutaminyl-tRNA(Gln) + L-glutamate + ADP + phosphate + H(+)</text>
        <dbReference type="Rhea" id="RHEA:17521"/>
        <dbReference type="Rhea" id="RHEA-COMP:9681"/>
        <dbReference type="Rhea" id="RHEA-COMP:9684"/>
        <dbReference type="ChEBI" id="CHEBI:15377"/>
        <dbReference type="ChEBI" id="CHEBI:15378"/>
        <dbReference type="ChEBI" id="CHEBI:29985"/>
        <dbReference type="ChEBI" id="CHEBI:30616"/>
        <dbReference type="ChEBI" id="CHEBI:43474"/>
        <dbReference type="ChEBI" id="CHEBI:58359"/>
        <dbReference type="ChEBI" id="CHEBI:78520"/>
        <dbReference type="ChEBI" id="CHEBI:78521"/>
        <dbReference type="ChEBI" id="CHEBI:456216"/>
        <dbReference type="EC" id="6.3.5.7"/>
    </reaction>
</comment>
<accession>A0A6G7PYX0</accession>
<dbReference type="RefSeq" id="WP_166032992.1">
    <property type="nucleotide sequence ID" value="NZ_CP048877.1"/>
</dbReference>
<evidence type="ECO:0000256" key="3">
    <source>
        <dbReference type="ARBA" id="ARBA00012739"/>
    </source>
</evidence>
<dbReference type="GO" id="GO:0005524">
    <property type="term" value="F:ATP binding"/>
    <property type="evidence" value="ECO:0007669"/>
    <property type="project" value="UniProtKB-KW"/>
</dbReference>
<comment type="function">
    <text evidence="10">Allows the formation of correctly charged Gln-tRNA(Gln) through the transamidation of misacylated Glu-tRNA(Gln) in organisms which lack glutaminyl-tRNA synthetase. The reaction takes place in the presence of glutamine and ATP through an activated gamma-phospho-Glu-tRNA(Gln).</text>
</comment>
<evidence type="ECO:0000256" key="7">
    <source>
        <dbReference type="ARBA" id="ARBA00022840"/>
    </source>
</evidence>
<comment type="similarity">
    <text evidence="1 10">Belongs to the amidase family. GatA subfamily.</text>
</comment>
<evidence type="ECO:0000256" key="9">
    <source>
        <dbReference type="ARBA" id="ARBA00047407"/>
    </source>
</evidence>
<dbReference type="Proteomes" id="UP000502179">
    <property type="component" value="Chromosome"/>
</dbReference>
<dbReference type="KEGG" id="tav:G4V39_11030"/>
<sequence length="485" mass="52436">MEPFRLTMHELLDLLRSGQITSEEATRSVLERIEAVDPQVKAYITVCAEEALGAARQADEARARGKEAPLLGCPISIKDVICTQGIRTTCGSKMLENFIPPYDATVVERLKAAGAVIVGKTNMDEFAMGSSTENSAFFPTANPWDLSRIPGGSSGGSAAAVAADECLASLGSDTGGSIRQPASHCGIVGLKPTYGRVSRFGLVAFASSLDQIGPMTKDVTDAALLLSVISGYDAKDSTSVAEPVPDYRQFLKVDLKGLKIGVPREYFIPGMDQEVESAVKEALIIMEKEGAELVEISLPHSQYAVAAYYIIAPAEASSNLARYDGVKYGFRAQEYTDLLSLYKKTRSEGFGAEVKRRIMLGTYALSAGYYDAFYLKASRVRTLIVEDFKKAFALCDVIATPVAPTPAFARGEKLDDPLQMYLSDVFTIATNLAGIPGISIPCGFSKEGLPIGLQLMAPHFEEGRLLQVAYSFEQLTDFHRRRPSL</sequence>
<protein>
    <recommendedName>
        <fullName evidence="4 10">Glutamyl-tRNA(Gln) amidotransferase subunit A</fullName>
        <shortName evidence="10">Glu-ADT subunit A</shortName>
        <ecNumber evidence="3 10">6.3.5.7</ecNumber>
    </recommendedName>
</protein>
<name>A0A6G7PYX0_9BACT</name>
<feature type="active site" description="Acyl-ester intermediate" evidence="10">
    <location>
        <position position="177"/>
    </location>
</feature>
<feature type="active site" description="Charge relay system" evidence="10">
    <location>
        <position position="153"/>
    </location>
</feature>
<evidence type="ECO:0000256" key="8">
    <source>
        <dbReference type="ARBA" id="ARBA00022917"/>
    </source>
</evidence>
<evidence type="ECO:0000256" key="10">
    <source>
        <dbReference type="HAMAP-Rule" id="MF_00120"/>
    </source>
</evidence>
<dbReference type="HAMAP" id="MF_00120">
    <property type="entry name" value="GatA"/>
    <property type="match status" value="1"/>
</dbReference>
<keyword evidence="5 10" id="KW-0436">Ligase</keyword>
<keyword evidence="6 10" id="KW-0547">Nucleotide-binding</keyword>
<evidence type="ECO:0000313" key="11">
    <source>
        <dbReference type="EMBL" id="QIJ72777.1"/>
    </source>
</evidence>
<keyword evidence="11" id="KW-0808">Transferase</keyword>
<evidence type="ECO:0000256" key="2">
    <source>
        <dbReference type="ARBA" id="ARBA00011123"/>
    </source>
</evidence>
<dbReference type="EC" id="6.3.5.7" evidence="3 10"/>
<dbReference type="Gene3D" id="3.90.1300.10">
    <property type="entry name" value="Amidase signature (AS) domain"/>
    <property type="match status" value="1"/>
</dbReference>
<dbReference type="InterPro" id="IPR004412">
    <property type="entry name" value="GatA"/>
</dbReference>
<feature type="active site" description="Charge relay system" evidence="10">
    <location>
        <position position="78"/>
    </location>
</feature>
<dbReference type="Pfam" id="PF01425">
    <property type="entry name" value="Amidase"/>
    <property type="match status" value="1"/>
</dbReference>
<dbReference type="GO" id="GO:0050567">
    <property type="term" value="F:glutaminyl-tRNA synthase (glutamine-hydrolyzing) activity"/>
    <property type="evidence" value="ECO:0007669"/>
    <property type="project" value="UniProtKB-UniRule"/>
</dbReference>
<dbReference type="InterPro" id="IPR036928">
    <property type="entry name" value="AS_sf"/>
</dbReference>
<dbReference type="InterPro" id="IPR020556">
    <property type="entry name" value="Amidase_CS"/>
</dbReference>
<dbReference type="InterPro" id="IPR023631">
    <property type="entry name" value="Amidase_dom"/>
</dbReference>